<feature type="coiled-coil region" evidence="11">
    <location>
        <begin position="166"/>
        <end position="244"/>
    </location>
</feature>
<feature type="compositionally biased region" description="Basic residues" evidence="12">
    <location>
        <begin position="857"/>
        <end position="873"/>
    </location>
</feature>
<evidence type="ECO:0000256" key="7">
    <source>
        <dbReference type="ARBA" id="ARBA00023175"/>
    </source>
</evidence>
<dbReference type="OrthoDB" id="3176171at2759"/>
<keyword evidence="15" id="KW-1185">Reference proteome</keyword>
<feature type="compositionally biased region" description="Low complexity" evidence="12">
    <location>
        <begin position="831"/>
        <end position="843"/>
    </location>
</feature>
<evidence type="ECO:0000256" key="2">
    <source>
        <dbReference type="ARBA" id="ARBA00022490"/>
    </source>
</evidence>
<dbReference type="PANTHER" id="PTHR47970">
    <property type="entry name" value="KINESIN-LIKE PROTEIN KIF11"/>
    <property type="match status" value="1"/>
</dbReference>
<keyword evidence="2" id="KW-0963">Cytoplasm</keyword>
<name>A0A087UFC8_STEMI</name>
<dbReference type="Gene3D" id="3.40.850.10">
    <property type="entry name" value="Kinesin motor domain"/>
    <property type="match status" value="1"/>
</dbReference>
<comment type="similarity">
    <text evidence="9 10">Belongs to the TRAFAC class myosin-kinesin ATPase superfamily. Kinesin family.</text>
</comment>
<dbReference type="PROSITE" id="PS50067">
    <property type="entry name" value="KINESIN_MOTOR_2"/>
    <property type="match status" value="1"/>
</dbReference>
<keyword evidence="3" id="KW-0597">Phosphoprotein</keyword>
<dbReference type="PRINTS" id="PR00380">
    <property type="entry name" value="KINESINHEAVY"/>
</dbReference>
<dbReference type="InterPro" id="IPR001752">
    <property type="entry name" value="Kinesin_motor_dom"/>
</dbReference>
<dbReference type="Proteomes" id="UP000054359">
    <property type="component" value="Unassembled WGS sequence"/>
</dbReference>
<evidence type="ECO:0000256" key="11">
    <source>
        <dbReference type="SAM" id="Coils"/>
    </source>
</evidence>
<dbReference type="InterPro" id="IPR047149">
    <property type="entry name" value="KIF11-like"/>
</dbReference>
<dbReference type="GO" id="GO:0008574">
    <property type="term" value="F:plus-end-directed microtubule motor activity"/>
    <property type="evidence" value="ECO:0007669"/>
    <property type="project" value="TreeGrafter"/>
</dbReference>
<feature type="non-terminal residue" evidence="14">
    <location>
        <position position="898"/>
    </location>
</feature>
<dbReference type="GO" id="GO:0005634">
    <property type="term" value="C:nucleus"/>
    <property type="evidence" value="ECO:0007669"/>
    <property type="project" value="TreeGrafter"/>
</dbReference>
<dbReference type="AlphaFoldDB" id="A0A087UFC8"/>
<keyword evidence="4 10" id="KW-0493">Microtubule</keyword>
<dbReference type="InterPro" id="IPR036961">
    <property type="entry name" value="Kinesin_motor_dom_sf"/>
</dbReference>
<feature type="region of interest" description="Disordered" evidence="12">
    <location>
        <begin position="801"/>
        <end position="898"/>
    </location>
</feature>
<dbReference type="SUPFAM" id="SSF52540">
    <property type="entry name" value="P-loop containing nucleoside triphosphate hydrolases"/>
    <property type="match status" value="1"/>
</dbReference>
<dbReference type="EMBL" id="KK119576">
    <property type="protein sequence ID" value="KFM76067.1"/>
    <property type="molecule type" value="Genomic_DNA"/>
</dbReference>
<dbReference type="GO" id="GO:0051231">
    <property type="term" value="P:spindle elongation"/>
    <property type="evidence" value="ECO:0007669"/>
    <property type="project" value="TreeGrafter"/>
</dbReference>
<organism evidence="14 15">
    <name type="scientific">Stegodyphus mimosarum</name>
    <name type="common">African social velvet spider</name>
    <dbReference type="NCBI Taxonomy" id="407821"/>
    <lineage>
        <taxon>Eukaryota</taxon>
        <taxon>Metazoa</taxon>
        <taxon>Ecdysozoa</taxon>
        <taxon>Arthropoda</taxon>
        <taxon>Chelicerata</taxon>
        <taxon>Arachnida</taxon>
        <taxon>Araneae</taxon>
        <taxon>Araneomorphae</taxon>
        <taxon>Entelegynae</taxon>
        <taxon>Eresoidea</taxon>
        <taxon>Eresidae</taxon>
        <taxon>Stegodyphus</taxon>
    </lineage>
</organism>
<sequence length="898" mass="102070">MVNSRDEVYAILEKGTSRRQTAATMLNATSSRSHTVFSVTVHIKENTIEGEELLKTGKLNLVDLAGSENVGRSGAVDKRAREAGNINQSLLTLGRVITALTEKQPHVPYRESKLTRLLQDSLGGHTKTSIIATISPASCNIDETISTLDYATKAKSITIKPEVNQKMTKRALIREYTEEIERLRKDLVALRSKEGFYIDLDNYTNMINEIEVKKELIRELTEKIEELTEENAKIEELFTSTKDELYKTCVKLDKTNKMYEKTATELSNKTDALNYTRKVLSETTLQRDENQYLIGVQKITEKKLSQQAQVLLQVADQTTNDVSGLHAKLERKQMVEKTNEERCQDFRTMYQKQFAKLEDMVSDAEKEQIKNLQSIKEDLDIAIHGFQEYQQQSVKCLTDLLDYHKINMSNLSSHMKAEAANDMQWGDYLLEKIKCIKDSNISHQHMFLSEEFPILLNQLNAVNTEIKDCFQNVYSNIHQKIEKQKSALICKATERKDLLNNIKKNLKTFYEHHEQLLKEFQQQTLSISTTQTNLQEDFSKKLNELQEIMSSLQTYSKCQKEVNKSIFELEGTCFKIKDNIEVLKDLERPMEMLIPSSEETEKEKAVLDDILGTINVKEFVTRNESILESRQNIKSSVCNLLEQNTKAEEENFSDIKIAFGNHSSFISQNQQTIGAIFNDIETCLLNKVKNDSSLLQKRSEVLQTVTVKSTNTVSESEKAINEAAAKLKNEIFKRDLEFEKFIAEDLVKDIPTGTTPVRKTYVYPKMLVATSPHDRILQRFHAQLAADTAVAVNLPLDSSLNESEELKNPDNDVSPEVTNLNSSVSEDSSCETDSSVASSVSDASVDRSKNKENCYLSKKKSRLPKRIPKKKVFAKPAPISGRKPLVSSNTEKIPIAEV</sequence>
<evidence type="ECO:0000256" key="8">
    <source>
        <dbReference type="ARBA" id="ARBA00023212"/>
    </source>
</evidence>
<evidence type="ECO:0000313" key="15">
    <source>
        <dbReference type="Proteomes" id="UP000054359"/>
    </source>
</evidence>
<dbReference type="Pfam" id="PF00225">
    <property type="entry name" value="Kinesin"/>
    <property type="match status" value="1"/>
</dbReference>
<comment type="caution">
    <text evidence="9">Lacks conserved residue(s) required for the propagation of feature annotation.</text>
</comment>
<gene>
    <name evidence="14" type="ORF">X975_10731</name>
</gene>
<dbReference type="InterPro" id="IPR027417">
    <property type="entry name" value="P-loop_NTPase"/>
</dbReference>
<dbReference type="SMART" id="SM00129">
    <property type="entry name" value="KISc"/>
    <property type="match status" value="1"/>
</dbReference>
<dbReference type="GO" id="GO:0005876">
    <property type="term" value="C:spindle microtubule"/>
    <property type="evidence" value="ECO:0007669"/>
    <property type="project" value="TreeGrafter"/>
</dbReference>
<dbReference type="STRING" id="407821.A0A087UFC8"/>
<dbReference type="PANTHER" id="PTHR47970:SF12">
    <property type="entry name" value="KINESIN FAMILY MEMBER 11"/>
    <property type="match status" value="1"/>
</dbReference>
<keyword evidence="8" id="KW-0206">Cytoskeleton</keyword>
<comment type="subcellular location">
    <subcellularLocation>
        <location evidence="1">Cytoplasm</location>
        <location evidence="1">Cytoskeleton</location>
    </subcellularLocation>
</comment>
<dbReference type="GO" id="GO:0008017">
    <property type="term" value="F:microtubule binding"/>
    <property type="evidence" value="ECO:0007669"/>
    <property type="project" value="InterPro"/>
</dbReference>
<evidence type="ECO:0000313" key="14">
    <source>
        <dbReference type="EMBL" id="KFM76067.1"/>
    </source>
</evidence>
<reference evidence="14 15" key="1">
    <citation type="submission" date="2013-11" db="EMBL/GenBank/DDBJ databases">
        <title>Genome sequencing of Stegodyphus mimosarum.</title>
        <authorList>
            <person name="Bechsgaard J."/>
        </authorList>
    </citation>
    <scope>NUCLEOTIDE SEQUENCE [LARGE SCALE GENOMIC DNA]</scope>
</reference>
<dbReference type="GO" id="GO:0005524">
    <property type="term" value="F:ATP binding"/>
    <property type="evidence" value="ECO:0007669"/>
    <property type="project" value="UniProtKB-KW"/>
</dbReference>
<evidence type="ECO:0000259" key="13">
    <source>
        <dbReference type="PROSITE" id="PS50067"/>
    </source>
</evidence>
<dbReference type="GO" id="GO:0072686">
    <property type="term" value="C:mitotic spindle"/>
    <property type="evidence" value="ECO:0007669"/>
    <property type="project" value="TreeGrafter"/>
</dbReference>
<dbReference type="GO" id="GO:0090307">
    <property type="term" value="P:mitotic spindle assembly"/>
    <property type="evidence" value="ECO:0007669"/>
    <property type="project" value="TreeGrafter"/>
</dbReference>
<dbReference type="GO" id="GO:0007018">
    <property type="term" value="P:microtubule-based movement"/>
    <property type="evidence" value="ECO:0007669"/>
    <property type="project" value="InterPro"/>
</dbReference>
<keyword evidence="6 10" id="KW-0067">ATP-binding</keyword>
<evidence type="ECO:0000256" key="10">
    <source>
        <dbReference type="RuleBase" id="RU000394"/>
    </source>
</evidence>
<accession>A0A087UFC8</accession>
<keyword evidence="11" id="KW-0175">Coiled coil</keyword>
<feature type="compositionally biased region" description="Polar residues" evidence="12">
    <location>
        <begin position="816"/>
        <end position="826"/>
    </location>
</feature>
<dbReference type="PROSITE" id="PS00411">
    <property type="entry name" value="KINESIN_MOTOR_1"/>
    <property type="match status" value="1"/>
</dbReference>
<dbReference type="OMA" id="NKENCYL"/>
<dbReference type="Pfam" id="PF13931">
    <property type="entry name" value="Microtub_bind"/>
    <property type="match status" value="1"/>
</dbReference>
<evidence type="ECO:0000256" key="1">
    <source>
        <dbReference type="ARBA" id="ARBA00004245"/>
    </source>
</evidence>
<proteinExistence type="inferred from homology"/>
<evidence type="ECO:0000256" key="9">
    <source>
        <dbReference type="PROSITE-ProRule" id="PRU00283"/>
    </source>
</evidence>
<evidence type="ECO:0000256" key="5">
    <source>
        <dbReference type="ARBA" id="ARBA00022741"/>
    </source>
</evidence>
<evidence type="ECO:0000256" key="4">
    <source>
        <dbReference type="ARBA" id="ARBA00022701"/>
    </source>
</evidence>
<keyword evidence="7 10" id="KW-0505">Motor protein</keyword>
<evidence type="ECO:0000256" key="12">
    <source>
        <dbReference type="SAM" id="MobiDB-lite"/>
    </source>
</evidence>
<dbReference type="InterPro" id="IPR025901">
    <property type="entry name" value="Kinesin-assoc_MT-bd_dom"/>
</dbReference>
<dbReference type="InterPro" id="IPR019821">
    <property type="entry name" value="Kinesin_motor_CS"/>
</dbReference>
<evidence type="ECO:0000256" key="3">
    <source>
        <dbReference type="ARBA" id="ARBA00022553"/>
    </source>
</evidence>
<feature type="domain" description="Kinesin motor" evidence="13">
    <location>
        <begin position="1"/>
        <end position="157"/>
    </location>
</feature>
<keyword evidence="5 10" id="KW-0547">Nucleotide-binding</keyword>
<protein>
    <recommendedName>
        <fullName evidence="10">Kinesin-like protein</fullName>
    </recommendedName>
</protein>
<evidence type="ECO:0000256" key="6">
    <source>
        <dbReference type="ARBA" id="ARBA00022840"/>
    </source>
</evidence>